<dbReference type="SUPFAM" id="SSF50249">
    <property type="entry name" value="Nucleic acid-binding proteins"/>
    <property type="match status" value="1"/>
</dbReference>
<dbReference type="PROSITE" id="PS51857">
    <property type="entry name" value="CSD_2"/>
    <property type="match status" value="1"/>
</dbReference>
<evidence type="ECO:0000256" key="3">
    <source>
        <dbReference type="SAM" id="Phobius"/>
    </source>
</evidence>
<sequence length="204" mass="21857">MPRTTEAGRQQGVLADWNDERGFGFITSEAGGSRVFVHVSAFPRGRRPVTGSLVTYAEGRDERGRPRASQVQFAGAAPARRKGSNGLSMALATAAAFFTLLVGLLAVGALPLVLLAAYSLLSAFAFLVYGADKSAARHGGWRTSEHTLHTMALVGGWPGALVARHVFRHKTTKEPFRTIFWITVIANCAALAWFVLEAPAIPLP</sequence>
<dbReference type="PANTHER" id="PTHR12962:SF1">
    <property type="entry name" value="COLD SHOCK DOMAIN-CONTAINING PROTEIN CG9705"/>
    <property type="match status" value="1"/>
</dbReference>
<dbReference type="InterPro" id="IPR010718">
    <property type="entry name" value="DUF1294"/>
</dbReference>
<dbReference type="InterPro" id="IPR052069">
    <property type="entry name" value="Ca-reg_mRNA-binding_domain"/>
</dbReference>
<keyword evidence="3" id="KW-0812">Transmembrane</keyword>
<evidence type="ECO:0000256" key="1">
    <source>
        <dbReference type="ARBA" id="ARBA00022553"/>
    </source>
</evidence>
<accession>A0A6J4N037</accession>
<evidence type="ECO:0000256" key="2">
    <source>
        <dbReference type="RuleBase" id="RU000408"/>
    </source>
</evidence>
<evidence type="ECO:0000313" key="5">
    <source>
        <dbReference type="EMBL" id="CAA9370954.1"/>
    </source>
</evidence>
<reference evidence="5" key="1">
    <citation type="submission" date="2020-02" db="EMBL/GenBank/DDBJ databases">
        <authorList>
            <person name="Meier V. D."/>
        </authorList>
    </citation>
    <scope>NUCLEOTIDE SEQUENCE</scope>
    <source>
        <strain evidence="5">AVDCRST_MAG32</strain>
    </source>
</reference>
<dbReference type="Gene3D" id="2.40.50.140">
    <property type="entry name" value="Nucleic acid-binding proteins"/>
    <property type="match status" value="1"/>
</dbReference>
<keyword evidence="3" id="KW-0472">Membrane</keyword>
<dbReference type="EMBL" id="CADCUM010000030">
    <property type="protein sequence ID" value="CAA9370954.1"/>
    <property type="molecule type" value="Genomic_DNA"/>
</dbReference>
<dbReference type="InterPro" id="IPR011129">
    <property type="entry name" value="CSD"/>
</dbReference>
<dbReference type="InterPro" id="IPR019844">
    <property type="entry name" value="CSD_CS"/>
</dbReference>
<dbReference type="GO" id="GO:0003730">
    <property type="term" value="F:mRNA 3'-UTR binding"/>
    <property type="evidence" value="ECO:0007669"/>
    <property type="project" value="TreeGrafter"/>
</dbReference>
<name>A0A6J4N037_9ACTN</name>
<dbReference type="AlphaFoldDB" id="A0A6J4N037"/>
<feature type="transmembrane region" description="Helical" evidence="3">
    <location>
        <begin position="87"/>
        <end position="106"/>
    </location>
</feature>
<evidence type="ECO:0000259" key="4">
    <source>
        <dbReference type="PROSITE" id="PS51857"/>
    </source>
</evidence>
<feature type="transmembrane region" description="Helical" evidence="3">
    <location>
        <begin position="178"/>
        <end position="196"/>
    </location>
</feature>
<protein>
    <submittedName>
        <fullName evidence="5">Integral membrane protein</fullName>
    </submittedName>
</protein>
<dbReference type="GO" id="GO:0005737">
    <property type="term" value="C:cytoplasm"/>
    <property type="evidence" value="ECO:0007669"/>
    <property type="project" value="UniProtKB-SubCell"/>
</dbReference>
<dbReference type="SMART" id="SM00357">
    <property type="entry name" value="CSP"/>
    <property type="match status" value="1"/>
</dbReference>
<dbReference type="Pfam" id="PF00313">
    <property type="entry name" value="CSD"/>
    <property type="match status" value="1"/>
</dbReference>
<organism evidence="5">
    <name type="scientific">uncultured Nocardioides sp</name>
    <dbReference type="NCBI Taxonomy" id="198441"/>
    <lineage>
        <taxon>Bacteria</taxon>
        <taxon>Bacillati</taxon>
        <taxon>Actinomycetota</taxon>
        <taxon>Actinomycetes</taxon>
        <taxon>Propionibacteriales</taxon>
        <taxon>Nocardioidaceae</taxon>
        <taxon>Nocardioides</taxon>
        <taxon>environmental samples</taxon>
    </lineage>
</organism>
<feature type="domain" description="CSD" evidence="4">
    <location>
        <begin position="9"/>
        <end position="73"/>
    </location>
</feature>
<dbReference type="Pfam" id="PF06961">
    <property type="entry name" value="DUF1294"/>
    <property type="match status" value="1"/>
</dbReference>
<dbReference type="PROSITE" id="PS00352">
    <property type="entry name" value="CSD_1"/>
    <property type="match status" value="1"/>
</dbReference>
<dbReference type="InterPro" id="IPR012340">
    <property type="entry name" value="NA-bd_OB-fold"/>
</dbReference>
<keyword evidence="1" id="KW-0597">Phosphoprotein</keyword>
<comment type="subcellular location">
    <subcellularLocation>
        <location evidence="2">Cytoplasm</location>
    </subcellularLocation>
</comment>
<dbReference type="PANTHER" id="PTHR12962">
    <property type="entry name" value="CALCIUM-REGULATED HEAT STABLE PROTEIN CRHSP-24-RELATED"/>
    <property type="match status" value="1"/>
</dbReference>
<gene>
    <name evidence="5" type="ORF">AVDCRST_MAG32-543</name>
</gene>
<proteinExistence type="predicted"/>
<dbReference type="CDD" id="cd04458">
    <property type="entry name" value="CSP_CDS"/>
    <property type="match status" value="1"/>
</dbReference>
<feature type="transmembrane region" description="Helical" evidence="3">
    <location>
        <begin position="112"/>
        <end position="131"/>
    </location>
</feature>
<dbReference type="InterPro" id="IPR002059">
    <property type="entry name" value="CSP_DNA-bd"/>
</dbReference>
<keyword evidence="3" id="KW-1133">Transmembrane helix</keyword>
<dbReference type="GO" id="GO:0043488">
    <property type="term" value="P:regulation of mRNA stability"/>
    <property type="evidence" value="ECO:0007669"/>
    <property type="project" value="TreeGrafter"/>
</dbReference>